<keyword evidence="8" id="KW-1185">Reference proteome</keyword>
<feature type="transmembrane region" description="Helical" evidence="5">
    <location>
        <begin position="14"/>
        <end position="34"/>
    </location>
</feature>
<dbReference type="CDD" id="cd07042">
    <property type="entry name" value="STAS_SulP_like_sulfate_transporter"/>
    <property type="match status" value="1"/>
</dbReference>
<dbReference type="InterPro" id="IPR036513">
    <property type="entry name" value="STAS_dom_sf"/>
</dbReference>
<gene>
    <name evidence="7" type="primary">bicA</name>
    <name evidence="7" type="ORF">MTBPR1_40104</name>
</gene>
<dbReference type="Gene3D" id="3.30.750.24">
    <property type="entry name" value="STAS domain"/>
    <property type="match status" value="1"/>
</dbReference>
<dbReference type="InterPro" id="IPR001902">
    <property type="entry name" value="SLC26A/SulP_fam"/>
</dbReference>
<sequence length="547" mass="57352">MFASFRFDNIKGDIYGGITAGVVALPLALAFGVASGAGAMAGLYGAIIVGFFASVFGGTPAQVSGPTGPMTVVMTAVIMQYIDQPGVAFTIVMMGGLFQIGFGLAKIGKYVSFVPFSVISGFMSGIGVIIILIELAPLLGHSVAQGGTVGALAYLPTLLSHIHVNAALVGLLSLGIMIFCPKALANLIPPALVALIFCTALVFMLDNGVPIIGEIPTGLPSLILPTIIWPQLIEMITAALMLALLGTIDSLLTSLIADNMTKTKHKANKELIGQGIGNALAGLFGAIPGAGATMRTVVNIRAGGRTPLAGVLHSALLLAIVLGLGGFASHIPHAVLAGILIKVGWDIIDWPFLKVMKKAPQTTVFLTFSVLTLTVFVDLVIAVGFGVVAASLITLQHLTSLQLETMRGHTGRNGKSHLSQDESDKLEALGDRVFYCHFGGHVTFGAAHGIMERLVPEDQCDAVILDLGDIKHLDITAAYALQEIIEGARDHDVLVMMVGMHDHIAQKLETMGVLEQVDDVHIHLARSDCFVCANDILSIEENGNPKP</sequence>
<dbReference type="PROSITE" id="PS50801">
    <property type="entry name" value="STAS"/>
    <property type="match status" value="1"/>
</dbReference>
<dbReference type="GO" id="GO:0055085">
    <property type="term" value="P:transmembrane transport"/>
    <property type="evidence" value="ECO:0007669"/>
    <property type="project" value="InterPro"/>
</dbReference>
<dbReference type="InterPro" id="IPR011547">
    <property type="entry name" value="SLC26A/SulP_dom"/>
</dbReference>
<organism evidence="7 8">
    <name type="scientific">Candidatus Terasakiella magnetica</name>
    <dbReference type="NCBI Taxonomy" id="1867952"/>
    <lineage>
        <taxon>Bacteria</taxon>
        <taxon>Pseudomonadati</taxon>
        <taxon>Pseudomonadota</taxon>
        <taxon>Alphaproteobacteria</taxon>
        <taxon>Rhodospirillales</taxon>
        <taxon>Terasakiellaceae</taxon>
        <taxon>Terasakiella</taxon>
    </lineage>
</organism>
<protein>
    <submittedName>
        <fullName evidence="7">Bicarbonate transporter BicA</fullName>
    </submittedName>
</protein>
<proteinExistence type="predicted"/>
<dbReference type="InterPro" id="IPR002645">
    <property type="entry name" value="STAS_dom"/>
</dbReference>
<evidence type="ECO:0000256" key="4">
    <source>
        <dbReference type="ARBA" id="ARBA00023136"/>
    </source>
</evidence>
<dbReference type="Pfam" id="PF01740">
    <property type="entry name" value="STAS"/>
    <property type="match status" value="1"/>
</dbReference>
<feature type="transmembrane region" description="Helical" evidence="5">
    <location>
        <begin position="187"/>
        <end position="205"/>
    </location>
</feature>
<feature type="transmembrane region" description="Helical" evidence="5">
    <location>
        <begin position="153"/>
        <end position="180"/>
    </location>
</feature>
<dbReference type="SUPFAM" id="SSF52091">
    <property type="entry name" value="SpoIIaa-like"/>
    <property type="match status" value="1"/>
</dbReference>
<keyword evidence="4 5" id="KW-0472">Membrane</keyword>
<feature type="transmembrane region" description="Helical" evidence="5">
    <location>
        <begin position="78"/>
        <end position="98"/>
    </location>
</feature>
<evidence type="ECO:0000313" key="8">
    <source>
        <dbReference type="Proteomes" id="UP000231658"/>
    </source>
</evidence>
<evidence type="ECO:0000256" key="1">
    <source>
        <dbReference type="ARBA" id="ARBA00004141"/>
    </source>
</evidence>
<evidence type="ECO:0000256" key="3">
    <source>
        <dbReference type="ARBA" id="ARBA00022989"/>
    </source>
</evidence>
<comment type="subcellular location">
    <subcellularLocation>
        <location evidence="1">Membrane</location>
        <topology evidence="1">Multi-pass membrane protein</topology>
    </subcellularLocation>
</comment>
<dbReference type="EMBL" id="FLYE01000034">
    <property type="protein sequence ID" value="SCA57081.1"/>
    <property type="molecule type" value="Genomic_DNA"/>
</dbReference>
<evidence type="ECO:0000259" key="6">
    <source>
        <dbReference type="PROSITE" id="PS50801"/>
    </source>
</evidence>
<dbReference type="PANTHER" id="PTHR11814">
    <property type="entry name" value="SULFATE TRANSPORTER"/>
    <property type="match status" value="1"/>
</dbReference>
<feature type="domain" description="STAS" evidence="6">
    <location>
        <begin position="438"/>
        <end position="533"/>
    </location>
</feature>
<dbReference type="AlphaFoldDB" id="A0A1C3RIJ0"/>
<keyword evidence="2 5" id="KW-0812">Transmembrane</keyword>
<feature type="transmembrane region" description="Helical" evidence="5">
    <location>
        <begin position="110"/>
        <end position="133"/>
    </location>
</feature>
<feature type="transmembrane region" description="Helical" evidence="5">
    <location>
        <begin position="365"/>
        <end position="393"/>
    </location>
</feature>
<evidence type="ECO:0000256" key="2">
    <source>
        <dbReference type="ARBA" id="ARBA00022692"/>
    </source>
</evidence>
<dbReference type="Pfam" id="PF00916">
    <property type="entry name" value="Sulfate_transp"/>
    <property type="match status" value="1"/>
</dbReference>
<keyword evidence="3 5" id="KW-1133">Transmembrane helix</keyword>
<dbReference type="OrthoDB" id="9769739at2"/>
<evidence type="ECO:0000256" key="5">
    <source>
        <dbReference type="SAM" id="Phobius"/>
    </source>
</evidence>
<feature type="transmembrane region" description="Helical" evidence="5">
    <location>
        <begin position="41"/>
        <end position="58"/>
    </location>
</feature>
<feature type="transmembrane region" description="Helical" evidence="5">
    <location>
        <begin position="276"/>
        <end position="298"/>
    </location>
</feature>
<dbReference type="Proteomes" id="UP000231658">
    <property type="component" value="Unassembled WGS sequence"/>
</dbReference>
<dbReference type="RefSeq" id="WP_069189140.1">
    <property type="nucleotide sequence ID" value="NZ_FLYE01000034.1"/>
</dbReference>
<feature type="transmembrane region" description="Helical" evidence="5">
    <location>
        <begin position="236"/>
        <end position="256"/>
    </location>
</feature>
<dbReference type="GO" id="GO:0016020">
    <property type="term" value="C:membrane"/>
    <property type="evidence" value="ECO:0007669"/>
    <property type="project" value="UniProtKB-SubCell"/>
</dbReference>
<reference evidence="7 8" key="1">
    <citation type="submission" date="2016-07" db="EMBL/GenBank/DDBJ databases">
        <authorList>
            <person name="Lefevre C.T."/>
        </authorList>
    </citation>
    <scope>NUCLEOTIDE SEQUENCE [LARGE SCALE GENOMIC DNA]</scope>
    <source>
        <strain evidence="7">PR1</strain>
    </source>
</reference>
<dbReference type="STRING" id="1867952.MTBPR1_40104"/>
<name>A0A1C3RIJ0_9PROT</name>
<accession>A0A1C3RIJ0</accession>
<feature type="transmembrane region" description="Helical" evidence="5">
    <location>
        <begin position="310"/>
        <end position="328"/>
    </location>
</feature>
<evidence type="ECO:0000313" key="7">
    <source>
        <dbReference type="EMBL" id="SCA57081.1"/>
    </source>
</evidence>